<dbReference type="EMBL" id="JBHSDS010000017">
    <property type="protein sequence ID" value="MFC4360353.1"/>
    <property type="molecule type" value="Genomic_DNA"/>
</dbReference>
<dbReference type="Proteomes" id="UP001595921">
    <property type="component" value="Unassembled WGS sequence"/>
</dbReference>
<comment type="caution">
    <text evidence="3">The sequence shown here is derived from an EMBL/GenBank/DDBJ whole genome shotgun (WGS) entry which is preliminary data.</text>
</comment>
<dbReference type="InterPro" id="IPR043143">
    <property type="entry name" value="Mal/L-sulf/L-lact_DH-like_NADP"/>
</dbReference>
<comment type="similarity">
    <text evidence="1">Belongs to the LDH2/MDH2 oxidoreductase family.</text>
</comment>
<organism evidence="3 4">
    <name type="scientific">Halobium salinum</name>
    <dbReference type="NCBI Taxonomy" id="1364940"/>
    <lineage>
        <taxon>Archaea</taxon>
        <taxon>Methanobacteriati</taxon>
        <taxon>Methanobacteriota</taxon>
        <taxon>Stenosarchaea group</taxon>
        <taxon>Halobacteria</taxon>
        <taxon>Halobacteriales</taxon>
        <taxon>Haloferacaceae</taxon>
        <taxon>Halobium</taxon>
    </lineage>
</organism>
<dbReference type="Pfam" id="PF02615">
    <property type="entry name" value="Ldh_2"/>
    <property type="match status" value="1"/>
</dbReference>
<accession>A0ABD5PI16</accession>
<keyword evidence="2" id="KW-0560">Oxidoreductase</keyword>
<dbReference type="InterPro" id="IPR036111">
    <property type="entry name" value="Mal/L-sulfo/L-lacto_DH-like_sf"/>
</dbReference>
<name>A0ABD5PI16_9EURY</name>
<dbReference type="GO" id="GO:0016491">
    <property type="term" value="F:oxidoreductase activity"/>
    <property type="evidence" value="ECO:0007669"/>
    <property type="project" value="UniProtKB-KW"/>
</dbReference>
<keyword evidence="4" id="KW-1185">Reference proteome</keyword>
<evidence type="ECO:0000313" key="3">
    <source>
        <dbReference type="EMBL" id="MFC4360353.1"/>
    </source>
</evidence>
<dbReference type="RefSeq" id="WP_390208803.1">
    <property type="nucleotide sequence ID" value="NZ_JBHSDS010000017.1"/>
</dbReference>
<gene>
    <name evidence="3" type="ORF">ACFO0N_20600</name>
</gene>
<dbReference type="PANTHER" id="PTHR11091:SF0">
    <property type="entry name" value="MALATE DEHYDROGENASE"/>
    <property type="match status" value="1"/>
</dbReference>
<dbReference type="AlphaFoldDB" id="A0ABD5PI16"/>
<dbReference type="InterPro" id="IPR043144">
    <property type="entry name" value="Mal/L-sulf/L-lact_DH-like_ah"/>
</dbReference>
<dbReference type="Gene3D" id="3.30.1370.60">
    <property type="entry name" value="Hypothetical oxidoreductase yiak, domain 2"/>
    <property type="match status" value="1"/>
</dbReference>
<dbReference type="InterPro" id="IPR003767">
    <property type="entry name" value="Malate/L-lactate_DH-like"/>
</dbReference>
<protein>
    <submittedName>
        <fullName evidence="3">Ldh family oxidoreductase</fullName>
    </submittedName>
</protein>
<reference evidence="3 4" key="1">
    <citation type="journal article" date="2019" name="Int. J. Syst. Evol. Microbiol.">
        <title>The Global Catalogue of Microorganisms (GCM) 10K type strain sequencing project: providing services to taxonomists for standard genome sequencing and annotation.</title>
        <authorList>
            <consortium name="The Broad Institute Genomics Platform"/>
            <consortium name="The Broad Institute Genome Sequencing Center for Infectious Disease"/>
            <person name="Wu L."/>
            <person name="Ma J."/>
        </authorList>
    </citation>
    <scope>NUCLEOTIDE SEQUENCE [LARGE SCALE GENOMIC DNA]</scope>
    <source>
        <strain evidence="3 4">CGMCC 1.12553</strain>
    </source>
</reference>
<sequence length="353" mass="36738">MADEPTDGVVVDADSLEQFTADVLRGAGLASDAADTVADTLVDANLRGVDTHGVVRLEPYADRLEAGGIARNPDVSVSDSRAAAAVVDGDDGPGQVATLRATDEAVDRAADAGAAFVGVRNSNHYGTASYYTNHAADRGCIGICMTHSGPNVAPFGGADPFFGTNPLSISIPREEGFHVTLDMATSVVAKGAVILAEEEGESIPEEWALDESGEPTTDPGEFHALRPVGGPKGYGLAFVIDALCGALLDTAVGEDVATLYDDESEPQGIGHMVAAVDVEAFAERDGYERRIGSLVDQLSAARPAEGFDEVLLPGEPEARTREERLAEGIPLGSGVVETLQSLGDRYDVPHTIH</sequence>
<evidence type="ECO:0000313" key="4">
    <source>
        <dbReference type="Proteomes" id="UP001595921"/>
    </source>
</evidence>
<evidence type="ECO:0000256" key="2">
    <source>
        <dbReference type="ARBA" id="ARBA00023002"/>
    </source>
</evidence>
<proteinExistence type="inferred from homology"/>
<evidence type="ECO:0000256" key="1">
    <source>
        <dbReference type="ARBA" id="ARBA00006056"/>
    </source>
</evidence>
<dbReference type="PANTHER" id="PTHR11091">
    <property type="entry name" value="OXIDOREDUCTASE-RELATED"/>
    <property type="match status" value="1"/>
</dbReference>
<dbReference type="Gene3D" id="1.10.1530.10">
    <property type="match status" value="1"/>
</dbReference>
<dbReference type="SUPFAM" id="SSF89733">
    <property type="entry name" value="L-sulfolactate dehydrogenase-like"/>
    <property type="match status" value="1"/>
</dbReference>